<name>A0A1F6WNU8_9BACT</name>
<dbReference type="Gene3D" id="2.40.70.10">
    <property type="entry name" value="Acid Proteases"/>
    <property type="match status" value="1"/>
</dbReference>
<dbReference type="InterPro" id="IPR021109">
    <property type="entry name" value="Peptidase_aspartic_dom_sf"/>
</dbReference>
<dbReference type="EMBL" id="MFUO01000025">
    <property type="protein sequence ID" value="OGI83571.1"/>
    <property type="molecule type" value="Genomic_DNA"/>
</dbReference>
<dbReference type="PROSITE" id="PS00141">
    <property type="entry name" value="ASP_PROTEASE"/>
    <property type="match status" value="1"/>
</dbReference>
<dbReference type="SUPFAM" id="SSF50630">
    <property type="entry name" value="Acid proteases"/>
    <property type="match status" value="1"/>
</dbReference>
<organism evidence="1 2">
    <name type="scientific">Candidatus Nomurabacteria bacterium RIFCSPLOWO2_01_FULL_33_17</name>
    <dbReference type="NCBI Taxonomy" id="1801764"/>
    <lineage>
        <taxon>Bacteria</taxon>
        <taxon>Candidatus Nomuraibacteriota</taxon>
    </lineage>
</organism>
<dbReference type="GO" id="GO:0006508">
    <property type="term" value="P:proteolysis"/>
    <property type="evidence" value="ECO:0007669"/>
    <property type="project" value="InterPro"/>
</dbReference>
<evidence type="ECO:0000313" key="1">
    <source>
        <dbReference type="EMBL" id="OGI83571.1"/>
    </source>
</evidence>
<reference evidence="1 2" key="1">
    <citation type="journal article" date="2016" name="Nat. Commun.">
        <title>Thousands of microbial genomes shed light on interconnected biogeochemical processes in an aquifer system.</title>
        <authorList>
            <person name="Anantharaman K."/>
            <person name="Brown C.T."/>
            <person name="Hug L.A."/>
            <person name="Sharon I."/>
            <person name="Castelle C.J."/>
            <person name="Probst A.J."/>
            <person name="Thomas B.C."/>
            <person name="Singh A."/>
            <person name="Wilkins M.J."/>
            <person name="Karaoz U."/>
            <person name="Brodie E.L."/>
            <person name="Williams K.H."/>
            <person name="Hubbard S.S."/>
            <person name="Banfield J.F."/>
        </authorList>
    </citation>
    <scope>NUCLEOTIDE SEQUENCE [LARGE SCALE GENOMIC DNA]</scope>
</reference>
<protein>
    <recommendedName>
        <fullName evidence="3">Peptidase A2 domain-containing protein</fullName>
    </recommendedName>
</protein>
<dbReference type="AlphaFoldDB" id="A0A1F6WNU8"/>
<dbReference type="Proteomes" id="UP000178184">
    <property type="component" value="Unassembled WGS sequence"/>
</dbReference>
<dbReference type="GO" id="GO:0004190">
    <property type="term" value="F:aspartic-type endopeptidase activity"/>
    <property type="evidence" value="ECO:0007669"/>
    <property type="project" value="InterPro"/>
</dbReference>
<comment type="caution">
    <text evidence="1">The sequence shown here is derived from an EMBL/GenBank/DDBJ whole genome shotgun (WGS) entry which is preliminary data.</text>
</comment>
<accession>A0A1F6WNU8</accession>
<gene>
    <name evidence="1" type="ORF">A2903_02530</name>
</gene>
<proteinExistence type="predicted"/>
<sequence length="133" mass="15331">MKFKYKRYNNKTLRPVIPIKLKNDNQEIGYEVLVDSGADMCLFDAEIGEAIGIDIKKGLMREVFGVGGKASFYYLHKIKIEVSGWEYQIEAGFMPNVSGRIMQYGLVGQNGFFDNFIIKFDLLKEEIDLKNRF</sequence>
<evidence type="ECO:0000313" key="2">
    <source>
        <dbReference type="Proteomes" id="UP000178184"/>
    </source>
</evidence>
<dbReference type="InterPro" id="IPR001969">
    <property type="entry name" value="Aspartic_peptidase_AS"/>
</dbReference>
<dbReference type="STRING" id="1801764.A2903_02530"/>
<evidence type="ECO:0008006" key="3">
    <source>
        <dbReference type="Google" id="ProtNLM"/>
    </source>
</evidence>